<organism evidence="6 7">
    <name type="scientific">Mycena rosella</name>
    <name type="common">Pink bonnet</name>
    <name type="synonym">Agaricus rosellus</name>
    <dbReference type="NCBI Taxonomy" id="1033263"/>
    <lineage>
        <taxon>Eukaryota</taxon>
        <taxon>Fungi</taxon>
        <taxon>Dikarya</taxon>
        <taxon>Basidiomycota</taxon>
        <taxon>Agaricomycotina</taxon>
        <taxon>Agaricomycetes</taxon>
        <taxon>Agaricomycetidae</taxon>
        <taxon>Agaricales</taxon>
        <taxon>Marasmiineae</taxon>
        <taxon>Mycenaceae</taxon>
        <taxon>Mycena</taxon>
    </lineage>
</organism>
<feature type="transmembrane region" description="Helical" evidence="5">
    <location>
        <begin position="85"/>
        <end position="106"/>
    </location>
</feature>
<dbReference type="EMBL" id="JARKIE010000003">
    <property type="protein sequence ID" value="KAJ7708645.1"/>
    <property type="molecule type" value="Genomic_DNA"/>
</dbReference>
<evidence type="ECO:0000256" key="1">
    <source>
        <dbReference type="ARBA" id="ARBA00004141"/>
    </source>
</evidence>
<keyword evidence="4 5" id="KW-0472">Membrane</keyword>
<evidence type="ECO:0000256" key="3">
    <source>
        <dbReference type="ARBA" id="ARBA00022989"/>
    </source>
</evidence>
<feature type="transmembrane region" description="Helical" evidence="5">
    <location>
        <begin position="51"/>
        <end position="70"/>
    </location>
</feature>
<dbReference type="PANTHER" id="PTHR31465">
    <property type="entry name" value="PROTEIN RTA1-RELATED"/>
    <property type="match status" value="1"/>
</dbReference>
<comment type="subcellular location">
    <subcellularLocation>
        <location evidence="1">Membrane</location>
        <topology evidence="1">Multi-pass membrane protein</topology>
    </subcellularLocation>
</comment>
<sequence>MTLLNSTGLDPIAADNYLYGYVPQESVAIMFLILFAVATIAHIGQATYYKAWWLLPTAAACGIGEIIGWSGRLWSSISPTLNTPYLIQISTTALSPTPLLAANFMILSRIVQVLGTAYAWITPTWFTLIFLPCDLIALVVQGVGGGLASSATDLAGANKLESASNSAIVIILLSTAGLDFFRRYISARPARNTAVDSATRGVLTLRLKIMLSTLAFSTTALFIRSIYRIIELSTGWTGRIIQT</sequence>
<dbReference type="GO" id="GO:0000324">
    <property type="term" value="C:fungal-type vacuole"/>
    <property type="evidence" value="ECO:0007669"/>
    <property type="project" value="TreeGrafter"/>
</dbReference>
<dbReference type="PANTHER" id="PTHR31465:SF9">
    <property type="entry name" value="SPHINGOID LONG-CHAIN BASE TRANSPORTER RSB1"/>
    <property type="match status" value="1"/>
</dbReference>
<dbReference type="InterPro" id="IPR007568">
    <property type="entry name" value="RTA1"/>
</dbReference>
<protein>
    <submittedName>
        <fullName evidence="6">RTA1 like protein-domain-containing protein</fullName>
    </submittedName>
</protein>
<dbReference type="GO" id="GO:0005886">
    <property type="term" value="C:plasma membrane"/>
    <property type="evidence" value="ECO:0007669"/>
    <property type="project" value="TreeGrafter"/>
</dbReference>
<accession>A0AAD7GZP7</accession>
<evidence type="ECO:0000313" key="6">
    <source>
        <dbReference type="EMBL" id="KAJ7708645.1"/>
    </source>
</evidence>
<dbReference type="AlphaFoldDB" id="A0AAD7GZP7"/>
<dbReference type="Proteomes" id="UP001221757">
    <property type="component" value="Unassembled WGS sequence"/>
</dbReference>
<feature type="transmembrane region" description="Helical" evidence="5">
    <location>
        <begin position="163"/>
        <end position="181"/>
    </location>
</feature>
<keyword evidence="7" id="KW-1185">Reference proteome</keyword>
<evidence type="ECO:0000313" key="7">
    <source>
        <dbReference type="Proteomes" id="UP001221757"/>
    </source>
</evidence>
<dbReference type="Pfam" id="PF04479">
    <property type="entry name" value="RTA1"/>
    <property type="match status" value="1"/>
</dbReference>
<gene>
    <name evidence="6" type="ORF">B0H17DRAFT_1324817</name>
</gene>
<keyword evidence="3 5" id="KW-1133">Transmembrane helix</keyword>
<keyword evidence="2 5" id="KW-0812">Transmembrane</keyword>
<comment type="caution">
    <text evidence="6">The sequence shown here is derived from an EMBL/GenBank/DDBJ whole genome shotgun (WGS) entry which is preliminary data.</text>
</comment>
<evidence type="ECO:0000256" key="4">
    <source>
        <dbReference type="ARBA" id="ARBA00023136"/>
    </source>
</evidence>
<feature type="transmembrane region" description="Helical" evidence="5">
    <location>
        <begin position="209"/>
        <end position="230"/>
    </location>
</feature>
<name>A0AAD7GZP7_MYCRO</name>
<evidence type="ECO:0000256" key="5">
    <source>
        <dbReference type="SAM" id="Phobius"/>
    </source>
</evidence>
<reference evidence="6" key="1">
    <citation type="submission" date="2023-03" db="EMBL/GenBank/DDBJ databases">
        <title>Massive genome expansion in bonnet fungi (Mycena s.s.) driven by repeated elements and novel gene families across ecological guilds.</title>
        <authorList>
            <consortium name="Lawrence Berkeley National Laboratory"/>
            <person name="Harder C.B."/>
            <person name="Miyauchi S."/>
            <person name="Viragh M."/>
            <person name="Kuo A."/>
            <person name="Thoen E."/>
            <person name="Andreopoulos B."/>
            <person name="Lu D."/>
            <person name="Skrede I."/>
            <person name="Drula E."/>
            <person name="Henrissat B."/>
            <person name="Morin E."/>
            <person name="Kohler A."/>
            <person name="Barry K."/>
            <person name="LaButti K."/>
            <person name="Morin E."/>
            <person name="Salamov A."/>
            <person name="Lipzen A."/>
            <person name="Mereny Z."/>
            <person name="Hegedus B."/>
            <person name="Baldrian P."/>
            <person name="Stursova M."/>
            <person name="Weitz H."/>
            <person name="Taylor A."/>
            <person name="Grigoriev I.V."/>
            <person name="Nagy L.G."/>
            <person name="Martin F."/>
            <person name="Kauserud H."/>
        </authorList>
    </citation>
    <scope>NUCLEOTIDE SEQUENCE</scope>
    <source>
        <strain evidence="6">CBHHK067</strain>
    </source>
</reference>
<feature type="transmembrane region" description="Helical" evidence="5">
    <location>
        <begin position="26"/>
        <end position="44"/>
    </location>
</feature>
<feature type="transmembrane region" description="Helical" evidence="5">
    <location>
        <begin position="118"/>
        <end position="143"/>
    </location>
</feature>
<evidence type="ECO:0000256" key="2">
    <source>
        <dbReference type="ARBA" id="ARBA00022692"/>
    </source>
</evidence>
<proteinExistence type="predicted"/>